<dbReference type="Proteomes" id="UP001165122">
    <property type="component" value="Unassembled WGS sequence"/>
</dbReference>
<dbReference type="PANTHER" id="PTHR24161:SF85">
    <property type="entry name" value="PALMITOYLTRANSFERASE HIP14"/>
    <property type="match status" value="1"/>
</dbReference>
<dbReference type="AlphaFoldDB" id="A0A9W7FSU8"/>
<dbReference type="SUPFAM" id="SSF48403">
    <property type="entry name" value="Ankyrin repeat"/>
    <property type="match status" value="1"/>
</dbReference>
<dbReference type="SMART" id="SM00248">
    <property type="entry name" value="ANK"/>
    <property type="match status" value="3"/>
</dbReference>
<keyword evidence="1" id="KW-0677">Repeat</keyword>
<sequence length="631" mass="72603">MPWILQVLGLQKNNLTFTDEKGNVVKMVKPEPKWVKALKNPVNAFKKKKADFLKNNSYGSPGSYIENVGMFKELIEECTSSTIGLQTIHDCLSQKLDPNLPFVEHKCNRAMHFAARHGSVYMAMMLLKAGAKLCPRNSLGQTPLHIAASGRLPHHTTFLRWLLSKENVNINEKDRGGNTALVLSVISCARTNVGILLHYKATVTVTTKKLLTYEDPEALAIAKYVRAVDNRLDIEVAEEYFEVQKFLGPSLFDRIFGMGLCSESHCVVEMCEKALDGNYLNYYEIHKENLKRGVTYLFYRYVLGRKQIKEVVRIHKKVLAIQKASSEDMDLLIEAKKRKREIKKMQAKEEVKIRNLEAARREIAAVQSKDTLARLYGKTKGGAWVRQSEEELVKKRGFDEHKKINVEKGGRAETKSRWEFREIEGDRSLMPGLDTDKFIGYDLLKTGGKTLDELKEEKAIERLAADLEFLDGKKISELEFHQKDFRVGGLNTLKSREGERFKNGQRVVVVGEEEYKKKGIKNVNVKERGRRITGLRGEGEEEKVDKKKGGLMSKFSFSTGWAKLAPGEEVEPPREREEEEEEEVMETPEERRERKRKKKKSKKEKKRERKDKKKEKEERVEERSDSDDWSD</sequence>
<feature type="compositionally biased region" description="Basic residues" evidence="3">
    <location>
        <begin position="593"/>
        <end position="613"/>
    </location>
</feature>
<reference evidence="5" key="1">
    <citation type="journal article" date="2023" name="Commun. Biol.">
        <title>Genome analysis of Parmales, the sister group of diatoms, reveals the evolutionary specialization of diatoms from phago-mixotrophs to photoautotrophs.</title>
        <authorList>
            <person name="Ban H."/>
            <person name="Sato S."/>
            <person name="Yoshikawa S."/>
            <person name="Yamada K."/>
            <person name="Nakamura Y."/>
            <person name="Ichinomiya M."/>
            <person name="Sato N."/>
            <person name="Blanc-Mathieu R."/>
            <person name="Endo H."/>
            <person name="Kuwata A."/>
            <person name="Ogata H."/>
        </authorList>
    </citation>
    <scope>NUCLEOTIDE SEQUENCE [LARGE SCALE GENOMIC DNA]</scope>
    <source>
        <strain evidence="5">NIES 3700</strain>
    </source>
</reference>
<keyword evidence="5" id="KW-1185">Reference proteome</keyword>
<dbReference type="EMBL" id="BRXW01000291">
    <property type="protein sequence ID" value="GMI17431.1"/>
    <property type="molecule type" value="Genomic_DNA"/>
</dbReference>
<feature type="compositionally biased region" description="Acidic residues" evidence="3">
    <location>
        <begin position="577"/>
        <end position="587"/>
    </location>
</feature>
<evidence type="ECO:0000256" key="2">
    <source>
        <dbReference type="ARBA" id="ARBA00023043"/>
    </source>
</evidence>
<evidence type="ECO:0000313" key="4">
    <source>
        <dbReference type="EMBL" id="GMI17431.1"/>
    </source>
</evidence>
<dbReference type="PANTHER" id="PTHR24161">
    <property type="entry name" value="ANK_REP_REGION DOMAIN-CONTAINING PROTEIN-RELATED"/>
    <property type="match status" value="1"/>
</dbReference>
<evidence type="ECO:0000256" key="3">
    <source>
        <dbReference type="SAM" id="MobiDB-lite"/>
    </source>
</evidence>
<proteinExistence type="predicted"/>
<protein>
    <submittedName>
        <fullName evidence="4">Uncharacterized protein</fullName>
    </submittedName>
</protein>
<dbReference type="Gene3D" id="1.25.40.20">
    <property type="entry name" value="Ankyrin repeat-containing domain"/>
    <property type="match status" value="1"/>
</dbReference>
<dbReference type="InterPro" id="IPR036770">
    <property type="entry name" value="Ankyrin_rpt-contain_sf"/>
</dbReference>
<dbReference type="Pfam" id="PF12796">
    <property type="entry name" value="Ank_2"/>
    <property type="match status" value="1"/>
</dbReference>
<feature type="compositionally biased region" description="Basic and acidic residues" evidence="3">
    <location>
        <begin position="614"/>
        <end position="623"/>
    </location>
</feature>
<feature type="region of interest" description="Disordered" evidence="3">
    <location>
        <begin position="537"/>
        <end position="631"/>
    </location>
</feature>
<evidence type="ECO:0000313" key="5">
    <source>
        <dbReference type="Proteomes" id="UP001165122"/>
    </source>
</evidence>
<accession>A0A9W7FSU8</accession>
<dbReference type="InterPro" id="IPR002110">
    <property type="entry name" value="Ankyrin_rpt"/>
</dbReference>
<name>A0A9W7FSU8_9STRA</name>
<comment type="caution">
    <text evidence="4">The sequence shown here is derived from an EMBL/GenBank/DDBJ whole genome shotgun (WGS) entry which is preliminary data.</text>
</comment>
<gene>
    <name evidence="4" type="ORF">TrLO_g844</name>
</gene>
<dbReference type="OrthoDB" id="341259at2759"/>
<organism evidence="4 5">
    <name type="scientific">Triparma laevis f. longispina</name>
    <dbReference type="NCBI Taxonomy" id="1714387"/>
    <lineage>
        <taxon>Eukaryota</taxon>
        <taxon>Sar</taxon>
        <taxon>Stramenopiles</taxon>
        <taxon>Ochrophyta</taxon>
        <taxon>Bolidophyceae</taxon>
        <taxon>Parmales</taxon>
        <taxon>Triparmaceae</taxon>
        <taxon>Triparma</taxon>
    </lineage>
</organism>
<keyword evidence="2" id="KW-0040">ANK repeat</keyword>
<evidence type="ECO:0000256" key="1">
    <source>
        <dbReference type="ARBA" id="ARBA00022737"/>
    </source>
</evidence>